<dbReference type="AlphaFoldDB" id="A0A150SDD2"/>
<accession>A0A150SDD2</accession>
<reference evidence="1 2" key="1">
    <citation type="submission" date="2014-02" db="EMBL/GenBank/DDBJ databases">
        <title>The small core and large imbalanced accessory genome model reveals a collaborative survival strategy of Sorangium cellulosum strains in nature.</title>
        <authorList>
            <person name="Han K."/>
            <person name="Peng R."/>
            <person name="Blom J."/>
            <person name="Li Y.-Z."/>
        </authorList>
    </citation>
    <scope>NUCLEOTIDE SEQUENCE [LARGE SCALE GENOMIC DNA]</scope>
    <source>
        <strain evidence="1 2">So0011-07</strain>
    </source>
</reference>
<evidence type="ECO:0000313" key="2">
    <source>
        <dbReference type="Proteomes" id="UP000075635"/>
    </source>
</evidence>
<name>A0A150SDD2_SORCE</name>
<comment type="caution">
    <text evidence="1">The sequence shown here is derived from an EMBL/GenBank/DDBJ whole genome shotgun (WGS) entry which is preliminary data.</text>
</comment>
<dbReference type="Proteomes" id="UP000075635">
    <property type="component" value="Unassembled WGS sequence"/>
</dbReference>
<gene>
    <name evidence="1" type="ORF">BE17_15715</name>
</gene>
<organism evidence="1 2">
    <name type="scientific">Sorangium cellulosum</name>
    <name type="common">Polyangium cellulosum</name>
    <dbReference type="NCBI Taxonomy" id="56"/>
    <lineage>
        <taxon>Bacteria</taxon>
        <taxon>Pseudomonadati</taxon>
        <taxon>Myxococcota</taxon>
        <taxon>Polyangia</taxon>
        <taxon>Polyangiales</taxon>
        <taxon>Polyangiaceae</taxon>
        <taxon>Sorangium</taxon>
    </lineage>
</organism>
<proteinExistence type="predicted"/>
<dbReference type="EMBL" id="JEMB01001107">
    <property type="protein sequence ID" value="KYF90513.1"/>
    <property type="molecule type" value="Genomic_DNA"/>
</dbReference>
<sequence length="122" mass="12467">MLFGGFGDALVALAAGTSDTTAARHDECGASTPEPAWAGSDQVVAEELPEGVLHVGLARSRREEHPGGEGAAALGEGLARARDEPVLALLHGEEVPGVLRELLVAGGDERVPRAREGLGLQA</sequence>
<protein>
    <submittedName>
        <fullName evidence="1">Uncharacterized protein</fullName>
    </submittedName>
</protein>
<evidence type="ECO:0000313" key="1">
    <source>
        <dbReference type="EMBL" id="KYF90513.1"/>
    </source>
</evidence>